<accession>A0A1C3P056</accession>
<keyword evidence="1" id="KW-0472">Membrane</keyword>
<protein>
    <submittedName>
        <fullName evidence="2">Polysaccharide biosynthesis protein</fullName>
    </submittedName>
</protein>
<proteinExistence type="predicted"/>
<dbReference type="EMBL" id="FLUV01001537">
    <property type="protein sequence ID" value="SBW23160.1"/>
    <property type="molecule type" value="Genomic_DNA"/>
</dbReference>
<keyword evidence="1" id="KW-1133">Transmembrane helix</keyword>
<gene>
    <name evidence="2" type="ORF">FDG2_3661</name>
</gene>
<evidence type="ECO:0000256" key="1">
    <source>
        <dbReference type="SAM" id="Phobius"/>
    </source>
</evidence>
<sequence length="199" mass="20258">MAVAWAEALFYLPTALAAVQRPGLVRSRGVDAGHEAAAVFRAAVLITLLLGVALILAAPFLCVTVFGVEFQGSIVQLRILTAGAFGIVALKLLGNALTARGKPLLETAAVGVAFVVTVGLDIVLIPGHGGVGASVASVLAYSVGGMVVGIIFARTLGTGRVNLVPRWRDALVLGRVGLRCSARLVPSRAAAANTLRGDG</sequence>
<feature type="transmembrane region" description="Helical" evidence="1">
    <location>
        <begin position="131"/>
        <end position="153"/>
    </location>
</feature>
<name>A0A1C3P056_9ACTN</name>
<evidence type="ECO:0000313" key="2">
    <source>
        <dbReference type="EMBL" id="SBW23160.1"/>
    </source>
</evidence>
<reference evidence="3" key="1">
    <citation type="submission" date="2016-02" db="EMBL/GenBank/DDBJ databases">
        <authorList>
            <person name="Wibberg D."/>
        </authorList>
    </citation>
    <scope>NUCLEOTIDE SEQUENCE [LARGE SCALE GENOMIC DNA]</scope>
</reference>
<keyword evidence="3" id="KW-1185">Reference proteome</keyword>
<dbReference type="AlphaFoldDB" id="A0A1C3P056"/>
<feature type="transmembrane region" description="Helical" evidence="1">
    <location>
        <begin position="105"/>
        <end position="125"/>
    </location>
</feature>
<feature type="transmembrane region" description="Helical" evidence="1">
    <location>
        <begin position="74"/>
        <end position="93"/>
    </location>
</feature>
<evidence type="ECO:0000313" key="3">
    <source>
        <dbReference type="Proteomes" id="UP000199013"/>
    </source>
</evidence>
<keyword evidence="1" id="KW-0812">Transmembrane</keyword>
<organism evidence="2 3">
    <name type="scientific">Candidatus Protofrankia californiensis</name>
    <dbReference type="NCBI Taxonomy" id="1839754"/>
    <lineage>
        <taxon>Bacteria</taxon>
        <taxon>Bacillati</taxon>
        <taxon>Actinomycetota</taxon>
        <taxon>Actinomycetes</taxon>
        <taxon>Frankiales</taxon>
        <taxon>Frankiaceae</taxon>
        <taxon>Protofrankia</taxon>
    </lineage>
</organism>
<dbReference type="Proteomes" id="UP000199013">
    <property type="component" value="Unassembled WGS sequence"/>
</dbReference>
<feature type="transmembrane region" description="Helical" evidence="1">
    <location>
        <begin position="42"/>
        <end position="68"/>
    </location>
</feature>